<dbReference type="OrthoDB" id="429149at2759"/>
<dbReference type="Proteomes" id="UP000649617">
    <property type="component" value="Unassembled WGS sequence"/>
</dbReference>
<feature type="compositionally biased region" description="Basic and acidic residues" evidence="1">
    <location>
        <begin position="97"/>
        <end position="112"/>
    </location>
</feature>
<evidence type="ECO:0000256" key="1">
    <source>
        <dbReference type="SAM" id="MobiDB-lite"/>
    </source>
</evidence>
<organism evidence="2 3">
    <name type="scientific">Symbiodinium pilosum</name>
    <name type="common">Dinoflagellate</name>
    <dbReference type="NCBI Taxonomy" id="2952"/>
    <lineage>
        <taxon>Eukaryota</taxon>
        <taxon>Sar</taxon>
        <taxon>Alveolata</taxon>
        <taxon>Dinophyceae</taxon>
        <taxon>Suessiales</taxon>
        <taxon>Symbiodiniaceae</taxon>
        <taxon>Symbiodinium</taxon>
    </lineage>
</organism>
<protein>
    <recommendedName>
        <fullName evidence="4">SAM domain-containing protein</fullName>
    </recommendedName>
</protein>
<dbReference type="AlphaFoldDB" id="A0A812MNZ5"/>
<evidence type="ECO:0000313" key="3">
    <source>
        <dbReference type="Proteomes" id="UP000649617"/>
    </source>
</evidence>
<evidence type="ECO:0000313" key="2">
    <source>
        <dbReference type="EMBL" id="CAE7262589.1"/>
    </source>
</evidence>
<name>A0A812MNZ5_SYMPI</name>
<sequence>MAWTAGQIRAWVKRESLSGLVAEHAEELAAGGGLQAITPEWLSQHGVRMLAPRQKIFAAVRCALVPGTKVCRFGEKEIRRYEAEEEVEEEGPAQRPQSDHKKEAAALVGRREEEDDEDEDEGEDEDNDEEAPEAPQECESHLPEQQDLIQLAAFREPCGANSQNFTSSSRSLLDGSAPRACTKQVDCEERFAWKFMIKMFQCFTPELAVMHMP</sequence>
<keyword evidence="3" id="KW-1185">Reference proteome</keyword>
<evidence type="ECO:0008006" key="4">
    <source>
        <dbReference type="Google" id="ProtNLM"/>
    </source>
</evidence>
<dbReference type="EMBL" id="CAJNIZ010007932">
    <property type="protein sequence ID" value="CAE7262589.1"/>
    <property type="molecule type" value="Genomic_DNA"/>
</dbReference>
<accession>A0A812MNZ5</accession>
<feature type="compositionally biased region" description="Acidic residues" evidence="1">
    <location>
        <begin position="113"/>
        <end position="132"/>
    </location>
</feature>
<feature type="region of interest" description="Disordered" evidence="1">
    <location>
        <begin position="82"/>
        <end position="141"/>
    </location>
</feature>
<proteinExistence type="predicted"/>
<comment type="caution">
    <text evidence="2">The sequence shown here is derived from an EMBL/GenBank/DDBJ whole genome shotgun (WGS) entry which is preliminary data.</text>
</comment>
<reference evidence="2" key="1">
    <citation type="submission" date="2021-02" db="EMBL/GenBank/DDBJ databases">
        <authorList>
            <person name="Dougan E. K."/>
            <person name="Rhodes N."/>
            <person name="Thang M."/>
            <person name="Chan C."/>
        </authorList>
    </citation>
    <scope>NUCLEOTIDE SEQUENCE</scope>
</reference>
<gene>
    <name evidence="2" type="ORF">SPIL2461_LOCUS5552</name>
</gene>